<comment type="caution">
    <text evidence="1">The sequence shown here is derived from an EMBL/GenBank/DDBJ whole genome shotgun (WGS) entry which is preliminary data.</text>
</comment>
<protein>
    <submittedName>
        <fullName evidence="1">Uncharacterized protein</fullName>
    </submittedName>
</protein>
<dbReference type="AlphaFoldDB" id="A0A132BTS4"/>
<name>A0A132BTS4_9RHOB</name>
<accession>A0A132BTS4</accession>
<organism evidence="1 2">
    <name type="scientific">Tritonibacter horizontis</name>
    <dbReference type="NCBI Taxonomy" id="1768241"/>
    <lineage>
        <taxon>Bacteria</taxon>
        <taxon>Pseudomonadati</taxon>
        <taxon>Pseudomonadota</taxon>
        <taxon>Alphaproteobacteria</taxon>
        <taxon>Rhodobacterales</taxon>
        <taxon>Paracoccaceae</taxon>
        <taxon>Tritonibacter</taxon>
    </lineage>
</organism>
<proteinExistence type="predicted"/>
<evidence type="ECO:0000313" key="1">
    <source>
        <dbReference type="EMBL" id="KUP91795.1"/>
    </source>
</evidence>
<sequence>MKIKMTTSCSGPFGSFVVGEIRTVPDALGADLVRAQYADVMDADAQLPLAASAPQAPKPAAKGK</sequence>
<evidence type="ECO:0000313" key="2">
    <source>
        <dbReference type="Proteomes" id="UP000068382"/>
    </source>
</evidence>
<dbReference type="OrthoDB" id="9554512at2"/>
<reference evidence="1 2" key="1">
    <citation type="submission" date="2015-12" db="EMBL/GenBank/DDBJ databases">
        <title>Genome sequence of the marine Rhodobacteraceae strain O3.65, Candidatus Tritonibacter horizontis.</title>
        <authorList>
            <person name="Poehlein A."/>
            <person name="Giebel H.A."/>
            <person name="Voget S."/>
            <person name="Brinkhoff T."/>
        </authorList>
    </citation>
    <scope>NUCLEOTIDE SEQUENCE [LARGE SCALE GENOMIC DNA]</scope>
    <source>
        <strain evidence="1 2">O3.65</strain>
    </source>
</reference>
<dbReference type="EMBL" id="LPUY01000087">
    <property type="protein sequence ID" value="KUP91795.1"/>
    <property type="molecule type" value="Genomic_DNA"/>
</dbReference>
<dbReference type="Proteomes" id="UP000068382">
    <property type="component" value="Unassembled WGS sequence"/>
</dbReference>
<keyword evidence="2" id="KW-1185">Reference proteome</keyword>
<gene>
    <name evidence="1" type="ORF">TRIHO_33260</name>
</gene>
<dbReference type="RefSeq" id="WP_068246174.1">
    <property type="nucleotide sequence ID" value="NZ_LPUY01000087.1"/>
</dbReference>